<dbReference type="EMBL" id="KI925456">
    <property type="protein sequence ID" value="ETW84703.1"/>
    <property type="molecule type" value="Genomic_DNA"/>
</dbReference>
<organism evidence="1 2">
    <name type="scientific">Heterobasidion irregulare (strain TC 32-1)</name>
    <dbReference type="NCBI Taxonomy" id="747525"/>
    <lineage>
        <taxon>Eukaryota</taxon>
        <taxon>Fungi</taxon>
        <taxon>Dikarya</taxon>
        <taxon>Basidiomycota</taxon>
        <taxon>Agaricomycotina</taxon>
        <taxon>Agaricomycetes</taxon>
        <taxon>Russulales</taxon>
        <taxon>Bondarzewiaceae</taxon>
        <taxon>Heterobasidion</taxon>
        <taxon>Heterobasidion annosum species complex</taxon>
    </lineage>
</organism>
<accession>W4KFT3</accession>
<sequence length="82" mass="9320">MYIPGLEDDPSIRTGGIRVRMGSHSPGAATLRHRNFFLPLAFGRGFFSLSNFFKRLLHFTALAHNERARMQIDGCRRRVVCA</sequence>
<dbReference type="RefSeq" id="XP_009544340.1">
    <property type="nucleotide sequence ID" value="XM_009546045.1"/>
</dbReference>
<reference evidence="1 2" key="1">
    <citation type="journal article" date="2012" name="New Phytol.">
        <title>Insight into trade-off between wood decay and parasitism from the genome of a fungal forest pathogen.</title>
        <authorList>
            <person name="Olson A."/>
            <person name="Aerts A."/>
            <person name="Asiegbu F."/>
            <person name="Belbahri L."/>
            <person name="Bouzid O."/>
            <person name="Broberg A."/>
            <person name="Canback B."/>
            <person name="Coutinho P.M."/>
            <person name="Cullen D."/>
            <person name="Dalman K."/>
            <person name="Deflorio G."/>
            <person name="van Diepen L.T."/>
            <person name="Dunand C."/>
            <person name="Duplessis S."/>
            <person name="Durling M."/>
            <person name="Gonthier P."/>
            <person name="Grimwood J."/>
            <person name="Fossdal C.G."/>
            <person name="Hansson D."/>
            <person name="Henrissat B."/>
            <person name="Hietala A."/>
            <person name="Himmelstrand K."/>
            <person name="Hoffmeister D."/>
            <person name="Hogberg N."/>
            <person name="James T.Y."/>
            <person name="Karlsson M."/>
            <person name="Kohler A."/>
            <person name="Kues U."/>
            <person name="Lee Y.H."/>
            <person name="Lin Y.C."/>
            <person name="Lind M."/>
            <person name="Lindquist E."/>
            <person name="Lombard V."/>
            <person name="Lucas S."/>
            <person name="Lunden K."/>
            <person name="Morin E."/>
            <person name="Murat C."/>
            <person name="Park J."/>
            <person name="Raffaello T."/>
            <person name="Rouze P."/>
            <person name="Salamov A."/>
            <person name="Schmutz J."/>
            <person name="Solheim H."/>
            <person name="Stahlberg J."/>
            <person name="Velez H."/>
            <person name="de Vries R.P."/>
            <person name="Wiebenga A."/>
            <person name="Woodward S."/>
            <person name="Yakovlev I."/>
            <person name="Garbelotto M."/>
            <person name="Martin F."/>
            <person name="Grigoriev I.V."/>
            <person name="Stenlid J."/>
        </authorList>
    </citation>
    <scope>NUCLEOTIDE SEQUENCE [LARGE SCALE GENOMIC DNA]</scope>
    <source>
        <strain evidence="1 2">TC 32-1</strain>
    </source>
</reference>
<feature type="non-terminal residue" evidence="1">
    <location>
        <position position="82"/>
    </location>
</feature>
<dbReference type="Proteomes" id="UP000030671">
    <property type="component" value="Unassembled WGS sequence"/>
</dbReference>
<evidence type="ECO:0000313" key="1">
    <source>
        <dbReference type="EMBL" id="ETW84703.1"/>
    </source>
</evidence>
<gene>
    <name evidence="1" type="ORF">HETIRDRAFT_473428</name>
</gene>
<dbReference type="GeneID" id="20677515"/>
<dbReference type="InParanoid" id="W4KFT3"/>
<protein>
    <submittedName>
        <fullName evidence="1">Uncharacterized protein</fullName>
    </submittedName>
</protein>
<proteinExistence type="predicted"/>
<dbReference type="HOGENOM" id="CLU_2564620_0_0_1"/>
<dbReference type="AlphaFoldDB" id="W4KFT3"/>
<dbReference type="KEGG" id="hir:HETIRDRAFT_473428"/>
<name>W4KFT3_HETIT</name>
<evidence type="ECO:0000313" key="2">
    <source>
        <dbReference type="Proteomes" id="UP000030671"/>
    </source>
</evidence>
<keyword evidence="2" id="KW-1185">Reference proteome</keyword>